<evidence type="ECO:0000256" key="1">
    <source>
        <dbReference type="SAM" id="MobiDB-lite"/>
    </source>
</evidence>
<evidence type="ECO:0000313" key="2">
    <source>
        <dbReference type="EMBL" id="SOX56230.1"/>
    </source>
</evidence>
<name>A0A2K4YHH5_9MYCO</name>
<feature type="compositionally biased region" description="Basic and acidic residues" evidence="1">
    <location>
        <begin position="40"/>
        <end position="50"/>
    </location>
</feature>
<organism evidence="2 3">
    <name type="scientific">Mycobacterium ahvazicum</name>
    <dbReference type="NCBI Taxonomy" id="1964395"/>
    <lineage>
        <taxon>Bacteria</taxon>
        <taxon>Bacillati</taxon>
        <taxon>Actinomycetota</taxon>
        <taxon>Actinomycetes</taxon>
        <taxon>Mycobacteriales</taxon>
        <taxon>Mycobacteriaceae</taxon>
        <taxon>Mycobacterium</taxon>
        <taxon>Mycobacterium simiae complex</taxon>
    </lineage>
</organism>
<dbReference type="EMBL" id="FXEG02000005">
    <property type="protein sequence ID" value="SOX56230.1"/>
    <property type="molecule type" value="Genomic_DNA"/>
</dbReference>
<gene>
    <name evidence="2" type="ORF">MAAFP003_4931</name>
</gene>
<protein>
    <submittedName>
        <fullName evidence="2">Uncharacterized protein</fullName>
    </submittedName>
</protein>
<comment type="caution">
    <text evidence="2">The sequence shown here is derived from an EMBL/GenBank/DDBJ whole genome shotgun (WGS) entry which is preliminary data.</text>
</comment>
<accession>A0A2K4YHH5</accession>
<evidence type="ECO:0000313" key="3">
    <source>
        <dbReference type="Proteomes" id="UP000236318"/>
    </source>
</evidence>
<dbReference type="AlphaFoldDB" id="A0A2K4YHH5"/>
<reference evidence="2" key="1">
    <citation type="submission" date="2018-01" db="EMBL/GenBank/DDBJ databases">
        <authorList>
            <consortium name="Urmite Genomes"/>
        </authorList>
    </citation>
    <scope>NUCLEOTIDE SEQUENCE [LARGE SCALE GENOMIC DNA]</scope>
    <source>
        <strain evidence="2">AFP003</strain>
    </source>
</reference>
<feature type="compositionally biased region" description="Basic and acidic residues" evidence="1">
    <location>
        <begin position="60"/>
        <end position="70"/>
    </location>
</feature>
<feature type="region of interest" description="Disordered" evidence="1">
    <location>
        <begin position="1"/>
        <end position="70"/>
    </location>
</feature>
<sequence>MPKPLRPKKFQPNSTDDMGDDQPAVPDVDRLARSMLLLHGDGHDHEDKPGHNGGSGSWSKSRDFANDPKRAAAVREASLADRQRYLTSGLQPVDCRFCHVTVTVRRMGPGHTAVQWNTDASQRCAYFTEVRESGGDPARTRSCPRLSDSIEHAVAEGYLERPEED</sequence>
<proteinExistence type="predicted"/>
<keyword evidence="3" id="KW-1185">Reference proteome</keyword>
<dbReference type="Proteomes" id="UP000236318">
    <property type="component" value="Unassembled WGS sequence"/>
</dbReference>